<dbReference type="SUPFAM" id="SSF46785">
    <property type="entry name" value="Winged helix' DNA-binding domain"/>
    <property type="match status" value="1"/>
</dbReference>
<evidence type="ECO:0000313" key="2">
    <source>
        <dbReference type="EMBL" id="MYM19708.1"/>
    </source>
</evidence>
<dbReference type="InterPro" id="IPR036390">
    <property type="entry name" value="WH_DNA-bd_sf"/>
</dbReference>
<evidence type="ECO:0000313" key="3">
    <source>
        <dbReference type="Proteomes" id="UP000469215"/>
    </source>
</evidence>
<evidence type="ECO:0008006" key="4">
    <source>
        <dbReference type="Google" id="ProtNLM"/>
    </source>
</evidence>
<dbReference type="Gene3D" id="1.10.10.10">
    <property type="entry name" value="Winged helix-like DNA-binding domain superfamily/Winged helix DNA-binding domain"/>
    <property type="match status" value="1"/>
</dbReference>
<feature type="compositionally biased region" description="Polar residues" evidence="1">
    <location>
        <begin position="140"/>
        <end position="157"/>
    </location>
</feature>
<gene>
    <name evidence="2" type="ORF">GSY69_06925</name>
</gene>
<name>A0A6N9H6L3_9MICO</name>
<comment type="caution">
    <text evidence="2">The sequence shown here is derived from an EMBL/GenBank/DDBJ whole genome shotgun (WGS) entry which is preliminary data.</text>
</comment>
<organism evidence="2 3">
    <name type="scientific">Brevibacterium rongguiense</name>
    <dbReference type="NCBI Taxonomy" id="2695267"/>
    <lineage>
        <taxon>Bacteria</taxon>
        <taxon>Bacillati</taxon>
        <taxon>Actinomycetota</taxon>
        <taxon>Actinomycetes</taxon>
        <taxon>Micrococcales</taxon>
        <taxon>Brevibacteriaceae</taxon>
        <taxon>Brevibacterium</taxon>
    </lineage>
</organism>
<reference evidence="2 3" key="1">
    <citation type="submission" date="2020-01" db="EMBL/GenBank/DDBJ databases">
        <authorList>
            <person name="Deng T."/>
        </authorList>
    </citation>
    <scope>NUCLEOTIDE SEQUENCE [LARGE SCALE GENOMIC DNA]</scope>
    <source>
        <strain evidence="2 3">5221</strain>
    </source>
</reference>
<evidence type="ECO:0000256" key="1">
    <source>
        <dbReference type="SAM" id="MobiDB-lite"/>
    </source>
</evidence>
<dbReference type="Pfam" id="PF13730">
    <property type="entry name" value="HTH_36"/>
    <property type="match status" value="1"/>
</dbReference>
<dbReference type="EMBL" id="WWEQ01000022">
    <property type="protein sequence ID" value="MYM19708.1"/>
    <property type="molecule type" value="Genomic_DNA"/>
</dbReference>
<dbReference type="AlphaFoldDB" id="A0A6N9H6L3"/>
<protein>
    <recommendedName>
        <fullName evidence="4">Helix-turn-helix domain-containing protein</fullName>
    </recommendedName>
</protein>
<keyword evidence="3" id="KW-1185">Reference proteome</keyword>
<sequence>MSVQALNWARQMGAAADLPAAQLLLLWLLADQANGQWECWPGVARLARESNQSDKSVKRHLRALEEHGIIVRYARRGSMKNHETGEVYVNVRKSDLIVLQAEALAALAQREEAVAVDESESFGGWVAGHADDEEGHGDNLSPSPGTPETSEGDNLSPSLRVVETQGDNLSPWGHGDNLSPSPAAPETSEGDNLSPWGARGQNEQGLGDKSPRVHAGVNRARGLNPHKEPSSSSSSRESYSAESAGDGRDDDAIAANEGVGGSHRGVSLHALDGVVAQAVGWECTSEQLMWLVDVILDRSARPVGRPARFVTAAVKNDPAAIREELAGRFGRPGSEAASAPAAVGCPIPEHAEQGLLAVNCPACRKWRDFPPRISAGVLDRLDAQIRRHVLDREDVAVVDDESQRTG</sequence>
<proteinExistence type="predicted"/>
<dbReference type="Proteomes" id="UP000469215">
    <property type="component" value="Unassembled WGS sequence"/>
</dbReference>
<feature type="compositionally biased region" description="Low complexity" evidence="1">
    <location>
        <begin position="230"/>
        <end position="244"/>
    </location>
</feature>
<dbReference type="RefSeq" id="WP_160953138.1">
    <property type="nucleotide sequence ID" value="NZ_WWEQ01000022.1"/>
</dbReference>
<dbReference type="InterPro" id="IPR036388">
    <property type="entry name" value="WH-like_DNA-bd_sf"/>
</dbReference>
<feature type="region of interest" description="Disordered" evidence="1">
    <location>
        <begin position="125"/>
        <end position="258"/>
    </location>
</feature>
<accession>A0A6N9H6L3</accession>